<feature type="region of interest" description="Disordered" evidence="1">
    <location>
        <begin position="1"/>
        <end position="23"/>
    </location>
</feature>
<evidence type="ECO:0000313" key="2">
    <source>
        <dbReference type="EMBL" id="OQD65704.1"/>
    </source>
</evidence>
<evidence type="ECO:0000313" key="3">
    <source>
        <dbReference type="Proteomes" id="UP000191408"/>
    </source>
</evidence>
<dbReference type="Proteomes" id="UP000191408">
    <property type="component" value="Unassembled WGS sequence"/>
</dbReference>
<dbReference type="EMBL" id="MDYM01000005">
    <property type="protein sequence ID" value="OQD65704.1"/>
    <property type="molecule type" value="Genomic_DNA"/>
</dbReference>
<protein>
    <submittedName>
        <fullName evidence="2">Uncharacterized protein</fullName>
    </submittedName>
</protein>
<sequence>MDRGHTLTDPDDHPQAPETQKARVTDFIRQRQLIVIQTMPHVLGDVHSVPRKQMPRSSPSGPPPALNGHVRATRTPEDPAPLGWAHGLPMVIVARGGMSVCKWATRYDINGNSADGNYLRTEEFMIIGVQYRFIESGDSAILWVSFFLFF</sequence>
<evidence type="ECO:0000256" key="1">
    <source>
        <dbReference type="SAM" id="MobiDB-lite"/>
    </source>
</evidence>
<dbReference type="AlphaFoldDB" id="A0A1V6NLU4"/>
<gene>
    <name evidence="2" type="ORF">PENPOL_c005G01797</name>
</gene>
<proteinExistence type="predicted"/>
<name>A0A1V6NLU4_PENPO</name>
<keyword evidence="3" id="KW-1185">Reference proteome</keyword>
<accession>A0A1V6NLU4</accession>
<feature type="region of interest" description="Disordered" evidence="1">
    <location>
        <begin position="49"/>
        <end position="75"/>
    </location>
</feature>
<organism evidence="2 3">
    <name type="scientific">Penicillium polonicum</name>
    <dbReference type="NCBI Taxonomy" id="60169"/>
    <lineage>
        <taxon>Eukaryota</taxon>
        <taxon>Fungi</taxon>
        <taxon>Dikarya</taxon>
        <taxon>Ascomycota</taxon>
        <taxon>Pezizomycotina</taxon>
        <taxon>Eurotiomycetes</taxon>
        <taxon>Eurotiomycetidae</taxon>
        <taxon>Eurotiales</taxon>
        <taxon>Aspergillaceae</taxon>
        <taxon>Penicillium</taxon>
    </lineage>
</organism>
<reference evidence="3" key="1">
    <citation type="journal article" date="2017" name="Nat. Microbiol.">
        <title>Global analysis of biosynthetic gene clusters reveals vast potential of secondary metabolite production in Penicillium species.</title>
        <authorList>
            <person name="Nielsen J.C."/>
            <person name="Grijseels S."/>
            <person name="Prigent S."/>
            <person name="Ji B."/>
            <person name="Dainat J."/>
            <person name="Nielsen K.F."/>
            <person name="Frisvad J.C."/>
            <person name="Workman M."/>
            <person name="Nielsen J."/>
        </authorList>
    </citation>
    <scope>NUCLEOTIDE SEQUENCE [LARGE SCALE GENOMIC DNA]</scope>
    <source>
        <strain evidence="3">IBT 4502</strain>
    </source>
</reference>
<comment type="caution">
    <text evidence="2">The sequence shown here is derived from an EMBL/GenBank/DDBJ whole genome shotgun (WGS) entry which is preliminary data.</text>
</comment>